<evidence type="ECO:0000313" key="2">
    <source>
        <dbReference type="EMBL" id="GAA2009831.1"/>
    </source>
</evidence>
<sequence length="224" mass="24578">MLARVCNRSDMHLDHVSFASEPDGYRATADRISAQLGIEYYDGGVHPRFGTRNLIFPLESGHYIEVVEALEHPASLSTPYGQAVRARSELGGGWMGWCVGVTDLDAVEDRLERKAVDGNRTPPDTGVELRWKQIGVKGLIADPQLPYFIHWISAKDQHPSARGTGTGVEIDALQIAGNRDRLREWLGTDVPKPIPEINIDWTAPHAAPGLMAVTLRTPNGPVTL</sequence>
<keyword evidence="3" id="KW-1185">Reference proteome</keyword>
<reference evidence="2 3" key="1">
    <citation type="journal article" date="2019" name="Int. J. Syst. Evol. Microbiol.">
        <title>The Global Catalogue of Microorganisms (GCM) 10K type strain sequencing project: providing services to taxonomists for standard genome sequencing and annotation.</title>
        <authorList>
            <consortium name="The Broad Institute Genomics Platform"/>
            <consortium name="The Broad Institute Genome Sequencing Center for Infectious Disease"/>
            <person name="Wu L."/>
            <person name="Ma J."/>
        </authorList>
    </citation>
    <scope>NUCLEOTIDE SEQUENCE [LARGE SCALE GENOMIC DNA]</scope>
    <source>
        <strain evidence="2 3">JCM 14546</strain>
    </source>
</reference>
<protein>
    <recommendedName>
        <fullName evidence="1">Glyoxalase-like domain-containing protein</fullName>
    </recommendedName>
</protein>
<evidence type="ECO:0000259" key="1">
    <source>
        <dbReference type="Pfam" id="PF13468"/>
    </source>
</evidence>
<accession>A0ABN2TJB3</accession>
<evidence type="ECO:0000313" key="3">
    <source>
        <dbReference type="Proteomes" id="UP001500755"/>
    </source>
</evidence>
<feature type="domain" description="Glyoxalase-like" evidence="1">
    <location>
        <begin position="13"/>
        <end position="186"/>
    </location>
</feature>
<name>A0ABN2TJB3_9MICO</name>
<dbReference type="EMBL" id="BAAANO010000020">
    <property type="protein sequence ID" value="GAA2009831.1"/>
    <property type="molecule type" value="Genomic_DNA"/>
</dbReference>
<dbReference type="InterPro" id="IPR025870">
    <property type="entry name" value="Glyoxalase-like_dom"/>
</dbReference>
<dbReference type="Proteomes" id="UP001500755">
    <property type="component" value="Unassembled WGS sequence"/>
</dbReference>
<comment type="caution">
    <text evidence="2">The sequence shown here is derived from an EMBL/GenBank/DDBJ whole genome shotgun (WGS) entry which is preliminary data.</text>
</comment>
<dbReference type="SUPFAM" id="SSF54593">
    <property type="entry name" value="Glyoxalase/Bleomycin resistance protein/Dihydroxybiphenyl dioxygenase"/>
    <property type="match status" value="1"/>
</dbReference>
<dbReference type="Pfam" id="PF13468">
    <property type="entry name" value="Glyoxalase_3"/>
    <property type="match status" value="1"/>
</dbReference>
<proteinExistence type="predicted"/>
<dbReference type="Gene3D" id="3.10.180.10">
    <property type="entry name" value="2,3-Dihydroxybiphenyl 1,2-Dioxygenase, domain 1"/>
    <property type="match status" value="1"/>
</dbReference>
<organism evidence="2 3">
    <name type="scientific">Brevibacterium samyangense</name>
    <dbReference type="NCBI Taxonomy" id="366888"/>
    <lineage>
        <taxon>Bacteria</taxon>
        <taxon>Bacillati</taxon>
        <taxon>Actinomycetota</taxon>
        <taxon>Actinomycetes</taxon>
        <taxon>Micrococcales</taxon>
        <taxon>Brevibacteriaceae</taxon>
        <taxon>Brevibacterium</taxon>
    </lineage>
</organism>
<gene>
    <name evidence="2" type="ORF">GCM10009755_20890</name>
</gene>
<dbReference type="InterPro" id="IPR029068">
    <property type="entry name" value="Glyas_Bleomycin-R_OHBP_Dase"/>
</dbReference>